<evidence type="ECO:0000256" key="1">
    <source>
        <dbReference type="ARBA" id="ARBA00023125"/>
    </source>
</evidence>
<dbReference type="RefSeq" id="WP_244667913.1">
    <property type="nucleotide sequence ID" value="NZ_LT009721.1"/>
</dbReference>
<keyword evidence="5" id="KW-1185">Reference proteome</keyword>
<comment type="caution">
    <text evidence="4">The sequence shown here is derived from an EMBL/GenBank/DDBJ whole genome shotgun (WGS) entry which is preliminary data.</text>
</comment>
<evidence type="ECO:0000313" key="5">
    <source>
        <dbReference type="Proteomes" id="UP000191933"/>
    </source>
</evidence>
<evidence type="ECO:0000256" key="2">
    <source>
        <dbReference type="PROSITE-ProRule" id="PRU00335"/>
    </source>
</evidence>
<dbReference type="InterPro" id="IPR050109">
    <property type="entry name" value="HTH-type_TetR-like_transc_reg"/>
</dbReference>
<dbReference type="EMBL" id="FBVY01000047">
    <property type="protein sequence ID" value="CUX03312.1"/>
    <property type="molecule type" value="Genomic_DNA"/>
</dbReference>
<dbReference type="Pfam" id="PF00440">
    <property type="entry name" value="TetR_N"/>
    <property type="match status" value="1"/>
</dbReference>
<gene>
    <name evidence="4" type="ORF">AGR2A_pb10102</name>
</gene>
<dbReference type="GO" id="GO:0000976">
    <property type="term" value="F:transcription cis-regulatory region binding"/>
    <property type="evidence" value="ECO:0007669"/>
    <property type="project" value="TreeGrafter"/>
</dbReference>
<dbReference type="Pfam" id="PF17920">
    <property type="entry name" value="TetR_C_16"/>
    <property type="match status" value="1"/>
</dbReference>
<dbReference type="AlphaFoldDB" id="A0A9W5F3H9"/>
<dbReference type="InterPro" id="IPR009057">
    <property type="entry name" value="Homeodomain-like_sf"/>
</dbReference>
<evidence type="ECO:0000259" key="3">
    <source>
        <dbReference type="PROSITE" id="PS50977"/>
    </source>
</evidence>
<name>A0A9W5F3H9_9HYPH</name>
<feature type="DNA-binding region" description="H-T-H motif" evidence="2">
    <location>
        <begin position="35"/>
        <end position="54"/>
    </location>
</feature>
<proteinExistence type="predicted"/>
<dbReference type="GO" id="GO:0003700">
    <property type="term" value="F:DNA-binding transcription factor activity"/>
    <property type="evidence" value="ECO:0007669"/>
    <property type="project" value="TreeGrafter"/>
</dbReference>
<accession>A0A9W5F3H9</accession>
<dbReference type="InterPro" id="IPR036271">
    <property type="entry name" value="Tet_transcr_reg_TetR-rel_C_sf"/>
</dbReference>
<dbReference type="Proteomes" id="UP000191933">
    <property type="component" value="Unassembled WGS sequence"/>
</dbReference>
<dbReference type="PANTHER" id="PTHR30055:SF235">
    <property type="entry name" value="TRANSCRIPTIONAL REGULATORY PROTEIN"/>
    <property type="match status" value="1"/>
</dbReference>
<dbReference type="SUPFAM" id="SSF46689">
    <property type="entry name" value="Homeodomain-like"/>
    <property type="match status" value="1"/>
</dbReference>
<organism evidence="4 5">
    <name type="scientific">Agrobacterium genomosp. 2 str. CFBP 5494</name>
    <dbReference type="NCBI Taxonomy" id="1183436"/>
    <lineage>
        <taxon>Bacteria</taxon>
        <taxon>Pseudomonadati</taxon>
        <taxon>Pseudomonadota</taxon>
        <taxon>Alphaproteobacteria</taxon>
        <taxon>Hyphomicrobiales</taxon>
        <taxon>Rhizobiaceae</taxon>
        <taxon>Rhizobium/Agrobacterium group</taxon>
        <taxon>Agrobacterium</taxon>
        <taxon>Agrobacterium tumefaciens complex</taxon>
    </lineage>
</organism>
<dbReference type="PROSITE" id="PS50977">
    <property type="entry name" value="HTH_TETR_2"/>
    <property type="match status" value="1"/>
</dbReference>
<reference evidence="4 5" key="1">
    <citation type="submission" date="2016-01" db="EMBL/GenBank/DDBJ databases">
        <authorList>
            <person name="Regsiter A."/>
            <person name="william w."/>
        </authorList>
    </citation>
    <scope>NUCLEOTIDE SEQUENCE [LARGE SCALE GENOMIC DNA]</scope>
    <source>
        <strain evidence="4 5">CFBP 5494</strain>
    </source>
</reference>
<dbReference type="SUPFAM" id="SSF48498">
    <property type="entry name" value="Tetracyclin repressor-like, C-terminal domain"/>
    <property type="match status" value="1"/>
</dbReference>
<keyword evidence="1 2" id="KW-0238">DNA-binding</keyword>
<dbReference type="InterPro" id="IPR001647">
    <property type="entry name" value="HTH_TetR"/>
</dbReference>
<dbReference type="InterPro" id="IPR041678">
    <property type="entry name" value="TetR_C_16"/>
</dbReference>
<feature type="domain" description="HTH tetR-type" evidence="3">
    <location>
        <begin position="12"/>
        <end position="72"/>
    </location>
</feature>
<dbReference type="Gene3D" id="1.10.357.10">
    <property type="entry name" value="Tetracycline Repressor, domain 2"/>
    <property type="match status" value="1"/>
</dbReference>
<dbReference type="PANTHER" id="PTHR30055">
    <property type="entry name" value="HTH-TYPE TRANSCRIPTIONAL REGULATOR RUTR"/>
    <property type="match status" value="1"/>
</dbReference>
<evidence type="ECO:0000313" key="4">
    <source>
        <dbReference type="EMBL" id="CUX03312.1"/>
    </source>
</evidence>
<sequence>MPKRLIRPAADDTTRERILKAAILRFSTHSYEETGLRDIAADVGVDMAYVHRSFGSKEKLFREAVKTMIRPEVWLVGEASELHMTLAEDVLAEKGANEIRPFDILARSFSSPEASRVFRELIDDGFVTPFASKCPVVSEQRAAMVAAFLAGVSILRHVIGTPALQKSGNDRELTALVSQVVEFIMNEDKECQTMTTTMPISPEPQ</sequence>
<protein>
    <submittedName>
        <fullName evidence="4">TetR family transcriptional regulator</fullName>
    </submittedName>
</protein>